<feature type="chain" id="PRO_5001972512" evidence="9">
    <location>
        <begin position="23"/>
        <end position="98"/>
    </location>
</feature>
<evidence type="ECO:0000256" key="2">
    <source>
        <dbReference type="ARBA" id="ARBA00010732"/>
    </source>
</evidence>
<evidence type="ECO:0000256" key="4">
    <source>
        <dbReference type="ARBA" id="ARBA00022690"/>
    </source>
</evidence>
<evidence type="ECO:0000256" key="3">
    <source>
        <dbReference type="ARBA" id="ARBA00022525"/>
    </source>
</evidence>
<evidence type="ECO:0000256" key="6">
    <source>
        <dbReference type="ARBA" id="ARBA00022900"/>
    </source>
</evidence>
<dbReference type="InterPro" id="IPR000737">
    <property type="entry name" value="Prot_inh_squash"/>
</dbReference>
<keyword evidence="9" id="KW-0732">Signal</keyword>
<dbReference type="AlphaFoldDB" id="A0A0A0KV23"/>
<evidence type="ECO:0000256" key="7">
    <source>
        <dbReference type="ARBA" id="ARBA00023157"/>
    </source>
</evidence>
<dbReference type="Gene3D" id="4.10.75.20">
    <property type="match status" value="1"/>
</dbReference>
<reference evidence="10 11" key="2">
    <citation type="journal article" date="2009" name="PLoS ONE">
        <title>An integrated genetic and cytogenetic map of the cucumber genome.</title>
        <authorList>
            <person name="Ren Y."/>
            <person name="Zhang Z."/>
            <person name="Liu J."/>
            <person name="Staub J.E."/>
            <person name="Han Y."/>
            <person name="Cheng Z."/>
            <person name="Li X."/>
            <person name="Lu J."/>
            <person name="Miao H."/>
            <person name="Kang H."/>
            <person name="Xie B."/>
            <person name="Gu X."/>
            <person name="Wang X."/>
            <person name="Du Y."/>
            <person name="Jin W."/>
            <person name="Huang S."/>
        </authorList>
    </citation>
    <scope>NUCLEOTIDE SEQUENCE [LARGE SCALE GENOMIC DNA]</scope>
    <source>
        <strain evidence="11">cv. 9930</strain>
    </source>
</reference>
<dbReference type="SUPFAM" id="SSF57027">
    <property type="entry name" value="Plant inhibitors of proteinases and amylases"/>
    <property type="match status" value="1"/>
</dbReference>
<dbReference type="CDD" id="cd00150">
    <property type="entry name" value="PlantTI"/>
    <property type="match status" value="1"/>
</dbReference>
<organism evidence="10 11">
    <name type="scientific">Cucumis sativus</name>
    <name type="common">Cucumber</name>
    <dbReference type="NCBI Taxonomy" id="3659"/>
    <lineage>
        <taxon>Eukaryota</taxon>
        <taxon>Viridiplantae</taxon>
        <taxon>Streptophyta</taxon>
        <taxon>Embryophyta</taxon>
        <taxon>Tracheophyta</taxon>
        <taxon>Spermatophyta</taxon>
        <taxon>Magnoliopsida</taxon>
        <taxon>eudicotyledons</taxon>
        <taxon>Gunneridae</taxon>
        <taxon>Pentapetalae</taxon>
        <taxon>rosids</taxon>
        <taxon>fabids</taxon>
        <taxon>Cucurbitales</taxon>
        <taxon>Cucurbitaceae</taxon>
        <taxon>Benincaseae</taxon>
        <taxon>Cucumis</taxon>
    </lineage>
</organism>
<evidence type="ECO:0000313" key="11">
    <source>
        <dbReference type="Proteomes" id="UP000029981"/>
    </source>
</evidence>
<dbReference type="PROSITE" id="PS00286">
    <property type="entry name" value="SQUASH_INHIBITOR"/>
    <property type="match status" value="1"/>
</dbReference>
<dbReference type="GO" id="GO:0004867">
    <property type="term" value="F:serine-type endopeptidase inhibitor activity"/>
    <property type="evidence" value="ECO:0007669"/>
    <property type="project" value="UniProtKB-KW"/>
</dbReference>
<sequence>MESKKIVMVAIVATIIVQVAMSSSASFVVDDKDWIKLVSDGRAQADQDMNNGCPRKMMIKGGVFKEEEMMCPRILMKCKHDSDCLPGCVCLEHIEYCG</sequence>
<dbReference type="Proteomes" id="UP000029981">
    <property type="component" value="Chromosome 4"/>
</dbReference>
<keyword evidence="6 8" id="KW-0722">Serine protease inhibitor</keyword>
<evidence type="ECO:0000256" key="8">
    <source>
        <dbReference type="RuleBase" id="RU003522"/>
    </source>
</evidence>
<keyword evidence="3" id="KW-0964">Secreted</keyword>
<dbReference type="GO" id="GO:0005576">
    <property type="term" value="C:extracellular region"/>
    <property type="evidence" value="ECO:0007669"/>
    <property type="project" value="UniProtKB-SubCell"/>
</dbReference>
<evidence type="ECO:0000256" key="5">
    <source>
        <dbReference type="ARBA" id="ARBA00022854"/>
    </source>
</evidence>
<dbReference type="EMBL" id="CM002925">
    <property type="protein sequence ID" value="KGN52764.1"/>
    <property type="molecule type" value="Genomic_DNA"/>
</dbReference>
<keyword evidence="11" id="KW-1185">Reference proteome</keyword>
<accession>A0A0A0KV23</accession>
<comment type="subcellular location">
    <subcellularLocation>
        <location evidence="1">Secreted</location>
    </subcellularLocation>
</comment>
<keyword evidence="5" id="KW-0960">Knottin</keyword>
<reference evidence="10 11" key="4">
    <citation type="journal article" date="2011" name="BMC Genomics">
        <title>RNA-Seq improves annotation of protein-coding genes in the cucumber genome.</title>
        <authorList>
            <person name="Li Z."/>
            <person name="Zhang Z."/>
            <person name="Yan P."/>
            <person name="Huang S."/>
            <person name="Fei Z."/>
            <person name="Lin K."/>
        </authorList>
    </citation>
    <scope>NUCLEOTIDE SEQUENCE [LARGE SCALE GENOMIC DNA]</scope>
    <source>
        <strain evidence="11">cv. 9930</strain>
    </source>
</reference>
<dbReference type="InterPro" id="IPR011052">
    <property type="entry name" value="Proteinase_amylase_inhib_sf"/>
</dbReference>
<reference evidence="10 11" key="3">
    <citation type="journal article" date="2010" name="BMC Genomics">
        <title>Transcriptome sequencing and comparative analysis of cucumber flowers with different sex types.</title>
        <authorList>
            <person name="Guo S."/>
            <person name="Zheng Y."/>
            <person name="Joung J.G."/>
            <person name="Liu S."/>
            <person name="Zhang Z."/>
            <person name="Crasta O.R."/>
            <person name="Sobral B.W."/>
            <person name="Xu Y."/>
            <person name="Huang S."/>
            <person name="Fei Z."/>
        </authorList>
    </citation>
    <scope>NUCLEOTIDE SEQUENCE [LARGE SCALE GENOMIC DNA]</scope>
    <source>
        <strain evidence="11">cv. 9930</strain>
    </source>
</reference>
<evidence type="ECO:0000256" key="9">
    <source>
        <dbReference type="SAM" id="SignalP"/>
    </source>
</evidence>
<comment type="similarity">
    <text evidence="2 8">Belongs to the protease inhibitor I7 (squash-type serine protease inhibitor) family.</text>
</comment>
<reference evidence="10 11" key="1">
    <citation type="journal article" date="2009" name="Nat. Genet.">
        <title>The genome of the cucumber, Cucumis sativus L.</title>
        <authorList>
            <person name="Huang S."/>
            <person name="Li R."/>
            <person name="Zhang Z."/>
            <person name="Li L."/>
            <person name="Gu X."/>
            <person name="Fan W."/>
            <person name="Lucas W.J."/>
            <person name="Wang X."/>
            <person name="Xie B."/>
            <person name="Ni P."/>
            <person name="Ren Y."/>
            <person name="Zhu H."/>
            <person name="Li J."/>
            <person name="Lin K."/>
            <person name="Jin W."/>
            <person name="Fei Z."/>
            <person name="Li G."/>
            <person name="Staub J."/>
            <person name="Kilian A."/>
            <person name="van der Vossen E.A."/>
            <person name="Wu Y."/>
            <person name="Guo J."/>
            <person name="He J."/>
            <person name="Jia Z."/>
            <person name="Ren Y."/>
            <person name="Tian G."/>
            <person name="Lu Y."/>
            <person name="Ruan J."/>
            <person name="Qian W."/>
            <person name="Wang M."/>
            <person name="Huang Q."/>
            <person name="Li B."/>
            <person name="Xuan Z."/>
            <person name="Cao J."/>
            <person name="Asan"/>
            <person name="Wu Z."/>
            <person name="Zhang J."/>
            <person name="Cai Q."/>
            <person name="Bai Y."/>
            <person name="Zhao B."/>
            <person name="Han Y."/>
            <person name="Li Y."/>
            <person name="Li X."/>
            <person name="Wang S."/>
            <person name="Shi Q."/>
            <person name="Liu S."/>
            <person name="Cho W.K."/>
            <person name="Kim J.Y."/>
            <person name="Xu Y."/>
            <person name="Heller-Uszynska K."/>
            <person name="Miao H."/>
            <person name="Cheng Z."/>
            <person name="Zhang S."/>
            <person name="Wu J."/>
            <person name="Yang Y."/>
            <person name="Kang H."/>
            <person name="Li M."/>
            <person name="Liang H."/>
            <person name="Ren X."/>
            <person name="Shi Z."/>
            <person name="Wen M."/>
            <person name="Jian M."/>
            <person name="Yang H."/>
            <person name="Zhang G."/>
            <person name="Yang Z."/>
            <person name="Chen R."/>
            <person name="Liu S."/>
            <person name="Li J."/>
            <person name="Ma L."/>
            <person name="Liu H."/>
            <person name="Zhou Y."/>
            <person name="Zhao J."/>
            <person name="Fang X."/>
            <person name="Li G."/>
            <person name="Fang L."/>
            <person name="Li Y."/>
            <person name="Liu D."/>
            <person name="Zheng H."/>
            <person name="Zhang Y."/>
            <person name="Qin N."/>
            <person name="Li Z."/>
            <person name="Yang G."/>
            <person name="Yang S."/>
            <person name="Bolund L."/>
            <person name="Kristiansen K."/>
            <person name="Zheng H."/>
            <person name="Li S."/>
            <person name="Zhang X."/>
            <person name="Yang H."/>
            <person name="Wang J."/>
            <person name="Sun R."/>
            <person name="Zhang B."/>
            <person name="Jiang S."/>
            <person name="Wang J."/>
            <person name="Du Y."/>
            <person name="Li S."/>
        </authorList>
    </citation>
    <scope>NUCLEOTIDE SEQUENCE [LARGE SCALE GENOMIC DNA]</scope>
    <source>
        <strain evidence="11">cv. 9930</strain>
    </source>
</reference>
<feature type="signal peptide" evidence="9">
    <location>
        <begin position="1"/>
        <end position="22"/>
    </location>
</feature>
<dbReference type="PRINTS" id="PR00293">
    <property type="entry name" value="SQUASHINHBTR"/>
</dbReference>
<keyword evidence="4 8" id="KW-0646">Protease inhibitor</keyword>
<proteinExistence type="inferred from homology"/>
<dbReference type="Pfam" id="PF00299">
    <property type="entry name" value="Squash"/>
    <property type="match status" value="1"/>
</dbReference>
<name>A0A0A0KV23_CUCSA</name>
<evidence type="ECO:0000313" key="10">
    <source>
        <dbReference type="EMBL" id="KGN52764.1"/>
    </source>
</evidence>
<evidence type="ECO:0000256" key="1">
    <source>
        <dbReference type="ARBA" id="ARBA00004613"/>
    </source>
</evidence>
<protein>
    <submittedName>
        <fullName evidence="10">Uncharacterized protein</fullName>
    </submittedName>
</protein>
<gene>
    <name evidence="10" type="ORF">Csa_4G000835</name>
</gene>
<keyword evidence="7" id="KW-1015">Disulfide bond</keyword>
<dbReference type="Gramene" id="KGN52764">
    <property type="protein sequence ID" value="KGN52764"/>
    <property type="gene ID" value="Csa_4G000835"/>
</dbReference>
<dbReference type="SMART" id="SM00286">
    <property type="entry name" value="PTI"/>
    <property type="match status" value="1"/>
</dbReference>